<dbReference type="InterPro" id="IPR015424">
    <property type="entry name" value="PyrdxlP-dep_Trfase"/>
</dbReference>
<evidence type="ECO:0000256" key="4">
    <source>
        <dbReference type="ARBA" id="ARBA00022898"/>
    </source>
</evidence>
<dbReference type="Gene3D" id="3.40.640.10">
    <property type="entry name" value="Type I PLP-dependent aspartate aminotransferase-like (Major domain)"/>
    <property type="match status" value="1"/>
</dbReference>
<evidence type="ECO:0000259" key="6">
    <source>
        <dbReference type="Pfam" id="PF00155"/>
    </source>
</evidence>
<evidence type="ECO:0000256" key="3">
    <source>
        <dbReference type="ARBA" id="ARBA00022679"/>
    </source>
</evidence>
<dbReference type="InterPro" id="IPR015421">
    <property type="entry name" value="PyrdxlP-dep_Trfase_major"/>
</dbReference>
<feature type="region of interest" description="Disordered" evidence="5">
    <location>
        <begin position="448"/>
        <end position="565"/>
    </location>
</feature>
<keyword evidence="3" id="KW-0808">Transferase</keyword>
<dbReference type="InterPro" id="IPR004839">
    <property type="entry name" value="Aminotransferase_I/II_large"/>
</dbReference>
<keyword evidence="2" id="KW-0032">Aminotransferase</keyword>
<gene>
    <name evidence="7" type="primary">g6988</name>
    <name evidence="7" type="ORF">VP750_LOCUS5979</name>
</gene>
<comment type="cofactor">
    <cofactor evidence="1">
        <name>pyridoxal 5'-phosphate</name>
        <dbReference type="ChEBI" id="CHEBI:597326"/>
    </cofactor>
</comment>
<keyword evidence="8" id="KW-1185">Reference proteome</keyword>
<dbReference type="PANTHER" id="PTHR42790:SF19">
    <property type="entry name" value="KYNURENINE_ALPHA-AMINOADIPATE AMINOTRANSFERASE, MITOCHONDRIAL"/>
    <property type="match status" value="1"/>
</dbReference>
<dbReference type="Proteomes" id="UP001497392">
    <property type="component" value="Unassembled WGS sequence"/>
</dbReference>
<reference evidence="7 8" key="1">
    <citation type="submission" date="2024-06" db="EMBL/GenBank/DDBJ databases">
        <authorList>
            <person name="Kraege A."/>
            <person name="Thomma B."/>
        </authorList>
    </citation>
    <scope>NUCLEOTIDE SEQUENCE [LARGE SCALE GENOMIC DNA]</scope>
</reference>
<comment type="caution">
    <text evidence="7">The sequence shown here is derived from an EMBL/GenBank/DDBJ whole genome shotgun (WGS) entry which is preliminary data.</text>
</comment>
<evidence type="ECO:0000256" key="5">
    <source>
        <dbReference type="SAM" id="MobiDB-lite"/>
    </source>
</evidence>
<feature type="compositionally biased region" description="Polar residues" evidence="5">
    <location>
        <begin position="466"/>
        <end position="478"/>
    </location>
</feature>
<dbReference type="InterPro" id="IPR050859">
    <property type="entry name" value="Class-I_PLP-dep_aminotransf"/>
</dbReference>
<evidence type="ECO:0000313" key="8">
    <source>
        <dbReference type="Proteomes" id="UP001497392"/>
    </source>
</evidence>
<evidence type="ECO:0000256" key="1">
    <source>
        <dbReference type="ARBA" id="ARBA00001933"/>
    </source>
</evidence>
<feature type="domain" description="Aminotransferase class I/classII large" evidence="6">
    <location>
        <begin position="86"/>
        <end position="403"/>
    </location>
</feature>
<dbReference type="SUPFAM" id="SSF53383">
    <property type="entry name" value="PLP-dependent transferases"/>
    <property type="match status" value="1"/>
</dbReference>
<name>A0ABP1FWP2_9CHLO</name>
<sequence length="565" mass="59691">MAGLRKVVTAFAGVPGIIGLHGGLPPATAFPIKGVTLTLEDGKKVEIDDPIKLAAAQQYCLTTAGYAPLHEWAKRHTWQMHSPPGEHDLIITPGNNQTIEVVMRLLMDQGDAMLCEEYTYPHIAESMVQPQGYAAIPLAMDAHGIIPGTFRTHLQSLRDAGQPLPKLLYTIPVGQNPTGAITPLGRRREIYGICRDYNILILEDDPYYYLQFSTAHGGEPKGLTDLGHSYLSMDTDSRVIRLDSFSKVLAPGLRIGWVTAAPKLVERIIYHMQGIHLGANSFTQVIVSEVLNEWGPAGFDRHICSMQSEYAHRAAVIQAAAEEHLTGLADWTKPAAGMFLWLKLLTVSDADEILDKLKDAGVVVVPGRFSHCCGPKHVEQSPYVRVSFASASHEELRQGMERLGVTLRAAQAAQGLAGSHASAKAATADGTASLPAFAAAAAAQPAADSDSATSQGASLPAAGQNGHASSAAQKPSGQSQGGMENGHTGDMANGYSAGSASNGAGGNVPGLRVDEDAGKGARRVNPFPDGAAKVELAPGSLGVTADALAPRLAKTLDPRDSAWKH</sequence>
<proteinExistence type="predicted"/>
<feature type="compositionally biased region" description="Basic and acidic residues" evidence="5">
    <location>
        <begin position="554"/>
        <end position="565"/>
    </location>
</feature>
<evidence type="ECO:0000256" key="2">
    <source>
        <dbReference type="ARBA" id="ARBA00022576"/>
    </source>
</evidence>
<dbReference type="Pfam" id="PF00155">
    <property type="entry name" value="Aminotran_1_2"/>
    <property type="match status" value="1"/>
</dbReference>
<keyword evidence="4" id="KW-0663">Pyridoxal phosphate</keyword>
<evidence type="ECO:0000313" key="7">
    <source>
        <dbReference type="EMBL" id="CAL5224320.1"/>
    </source>
</evidence>
<dbReference type="CDD" id="cd00609">
    <property type="entry name" value="AAT_like"/>
    <property type="match status" value="1"/>
</dbReference>
<dbReference type="PANTHER" id="PTHR42790">
    <property type="entry name" value="AMINOTRANSFERASE"/>
    <property type="match status" value="1"/>
</dbReference>
<accession>A0ABP1FWP2</accession>
<protein>
    <submittedName>
        <fullName evidence="7">G6988 protein</fullName>
    </submittedName>
</protein>
<feature type="compositionally biased region" description="Low complexity" evidence="5">
    <location>
        <begin position="492"/>
        <end position="502"/>
    </location>
</feature>
<organism evidence="7 8">
    <name type="scientific">Coccomyxa viridis</name>
    <dbReference type="NCBI Taxonomy" id="1274662"/>
    <lineage>
        <taxon>Eukaryota</taxon>
        <taxon>Viridiplantae</taxon>
        <taxon>Chlorophyta</taxon>
        <taxon>core chlorophytes</taxon>
        <taxon>Trebouxiophyceae</taxon>
        <taxon>Trebouxiophyceae incertae sedis</taxon>
        <taxon>Coccomyxaceae</taxon>
        <taxon>Coccomyxa</taxon>
    </lineage>
</organism>
<dbReference type="EMBL" id="CAXHTA020000010">
    <property type="protein sequence ID" value="CAL5224320.1"/>
    <property type="molecule type" value="Genomic_DNA"/>
</dbReference>